<keyword evidence="5" id="KW-1185">Reference proteome</keyword>
<name>A0A1J4N0A9_9ACTN</name>
<evidence type="ECO:0000313" key="4">
    <source>
        <dbReference type="EMBL" id="OIJ23841.1"/>
    </source>
</evidence>
<accession>A0A1J4N0A9</accession>
<evidence type="ECO:0000256" key="3">
    <source>
        <dbReference type="SAM" id="SignalP"/>
    </source>
</evidence>
<evidence type="ECO:0000256" key="1">
    <source>
        <dbReference type="SAM" id="MobiDB-lite"/>
    </source>
</evidence>
<dbReference type="STRING" id="1844.UG56_025950"/>
<evidence type="ECO:0000256" key="2">
    <source>
        <dbReference type="SAM" id="Phobius"/>
    </source>
</evidence>
<feature type="signal peptide" evidence="3">
    <location>
        <begin position="1"/>
        <end position="28"/>
    </location>
</feature>
<keyword evidence="3" id="KW-0732">Signal</keyword>
<evidence type="ECO:0000313" key="5">
    <source>
        <dbReference type="Proteomes" id="UP000033772"/>
    </source>
</evidence>
<gene>
    <name evidence="4" type="ORF">UG56_025950</name>
</gene>
<reference evidence="4" key="1">
    <citation type="submission" date="2016-10" db="EMBL/GenBank/DDBJ databases">
        <title>Draft Genome Sequence of Nocardioides luteus Strain BAFB, an Alkane-Degrading Bacterium Isolated from JP-7 Polluted Soil.</title>
        <authorList>
            <person name="Brown L."/>
            <person name="Ruiz O.N."/>
            <person name="Gunasekera T."/>
        </authorList>
    </citation>
    <scope>NUCLEOTIDE SEQUENCE [LARGE SCALE GENOMIC DNA]</scope>
    <source>
        <strain evidence="4">BAFB</strain>
    </source>
</reference>
<proteinExistence type="predicted"/>
<keyword evidence="2" id="KW-0812">Transmembrane</keyword>
<organism evidence="4 5">
    <name type="scientific">Nocardioides luteus</name>
    <dbReference type="NCBI Taxonomy" id="1844"/>
    <lineage>
        <taxon>Bacteria</taxon>
        <taxon>Bacillati</taxon>
        <taxon>Actinomycetota</taxon>
        <taxon>Actinomycetes</taxon>
        <taxon>Propionibacteriales</taxon>
        <taxon>Nocardioidaceae</taxon>
        <taxon>Nocardioides</taxon>
    </lineage>
</organism>
<dbReference type="RefSeq" id="WP_045547948.1">
    <property type="nucleotide sequence ID" value="NZ_JZDQ02000053.1"/>
</dbReference>
<dbReference type="EMBL" id="JZDQ02000053">
    <property type="protein sequence ID" value="OIJ23841.1"/>
    <property type="molecule type" value="Genomic_DNA"/>
</dbReference>
<comment type="caution">
    <text evidence="4">The sequence shown here is derived from an EMBL/GenBank/DDBJ whole genome shotgun (WGS) entry which is preliminary data.</text>
</comment>
<dbReference type="Proteomes" id="UP000033772">
    <property type="component" value="Unassembled WGS sequence"/>
</dbReference>
<feature type="chain" id="PRO_5009630404" description="Gram-positive cocci surface proteins LPxTG domain-containing protein" evidence="3">
    <location>
        <begin position="29"/>
        <end position="96"/>
    </location>
</feature>
<keyword evidence="2" id="KW-0472">Membrane</keyword>
<dbReference type="AlphaFoldDB" id="A0A1J4N0A9"/>
<evidence type="ECO:0008006" key="6">
    <source>
        <dbReference type="Google" id="ProtNLM"/>
    </source>
</evidence>
<keyword evidence="2" id="KW-1133">Transmembrane helix</keyword>
<feature type="transmembrane region" description="Helical" evidence="2">
    <location>
        <begin position="65"/>
        <end position="83"/>
    </location>
</feature>
<dbReference type="OrthoDB" id="3790950at2"/>
<protein>
    <recommendedName>
        <fullName evidence="6">Gram-positive cocci surface proteins LPxTG domain-containing protein</fullName>
    </recommendedName>
</protein>
<feature type="region of interest" description="Disordered" evidence="1">
    <location>
        <begin position="27"/>
        <end position="58"/>
    </location>
</feature>
<sequence length="96" mass="9413">MSTRARLSATLAGAVLAGGLFLGAPAHASDQAPEPASGAAVGSSIDPERLESNVADPTRGVPPSYVFAGVGALLMGAGAGMAVRRRRAEAVAPSAE</sequence>